<dbReference type="GO" id="GO:0003877">
    <property type="term" value="F:ATP:ADP adenylyltransferase activity"/>
    <property type="evidence" value="ECO:0007669"/>
    <property type="project" value="InterPro"/>
</dbReference>
<evidence type="ECO:0000256" key="1">
    <source>
        <dbReference type="SAM" id="MobiDB-lite"/>
    </source>
</evidence>
<dbReference type="RefSeq" id="XP_007829373.1">
    <property type="nucleotide sequence ID" value="XM_007831182.1"/>
</dbReference>
<dbReference type="Pfam" id="PF09830">
    <property type="entry name" value="ATP_transf"/>
    <property type="match status" value="1"/>
</dbReference>
<dbReference type="HOGENOM" id="CLU_049915_0_0_1"/>
<dbReference type="KEGG" id="pfy:PFICI_02601"/>
<organism evidence="4 5">
    <name type="scientific">Pestalotiopsis fici (strain W106-1 / CGMCC3.15140)</name>
    <dbReference type="NCBI Taxonomy" id="1229662"/>
    <lineage>
        <taxon>Eukaryota</taxon>
        <taxon>Fungi</taxon>
        <taxon>Dikarya</taxon>
        <taxon>Ascomycota</taxon>
        <taxon>Pezizomycotina</taxon>
        <taxon>Sordariomycetes</taxon>
        <taxon>Xylariomycetidae</taxon>
        <taxon>Amphisphaeriales</taxon>
        <taxon>Sporocadaceae</taxon>
        <taxon>Pestalotiopsis</taxon>
    </lineage>
</organism>
<name>W3XH71_PESFW</name>
<dbReference type="OrthoDB" id="10267950at2759"/>
<evidence type="ECO:0000313" key="4">
    <source>
        <dbReference type="EMBL" id="ETS84576.1"/>
    </source>
</evidence>
<sequence>MGSMVGQTLEATILAEFDRRRKEGVIFYDDNPEIQTYNFNGFQFEFAVTAAISKKPYIKDNGDEPAPNGTTAAKRPPGYAPGSDIDISGYEIGDVSPTHLWAFNKFCMYRPHLLLLTKDGYRRQYEPLDLDDIQSAWGALESLGWNYFMFFNCGKEGGCSRLHKHMQLTPYLKDRLAPWPEKVVTAASAKKPAGVPYEYILRRFDADLGPKQITDMYEGMMNEAARILGLDPTAHIPHNFMLARNWMLVIPRTKAGYGGAYSNTLGMLGMVSVANRDELKCWMSQGPHKIIQELGVATSHTNGA</sequence>
<feature type="domain" description="Ap4A phosphorylase 1/2 N-terminal" evidence="3">
    <location>
        <begin position="92"/>
        <end position="171"/>
    </location>
</feature>
<dbReference type="PANTHER" id="PTHR38420">
    <property type="entry name" value="AP-4-A PHOSPHORYLASE II"/>
    <property type="match status" value="1"/>
</dbReference>
<dbReference type="OMA" id="GLWFFNS"/>
<dbReference type="InterPro" id="IPR009163">
    <property type="entry name" value="Ap4A_phos1/2"/>
</dbReference>
<evidence type="ECO:0000313" key="5">
    <source>
        <dbReference type="Proteomes" id="UP000030651"/>
    </source>
</evidence>
<dbReference type="Proteomes" id="UP000030651">
    <property type="component" value="Unassembled WGS sequence"/>
</dbReference>
<dbReference type="GeneID" id="19267614"/>
<dbReference type="InterPro" id="IPR045759">
    <property type="entry name" value="Ap4A_phos1/2_N"/>
</dbReference>
<feature type="domain" description="ATP adenylyltransferase C-terminal" evidence="2">
    <location>
        <begin position="195"/>
        <end position="296"/>
    </location>
</feature>
<evidence type="ECO:0000259" key="2">
    <source>
        <dbReference type="Pfam" id="PF09830"/>
    </source>
</evidence>
<reference evidence="5" key="1">
    <citation type="journal article" date="2015" name="BMC Genomics">
        <title>Genomic and transcriptomic analysis of the endophytic fungus Pestalotiopsis fici reveals its lifestyle and high potential for synthesis of natural products.</title>
        <authorList>
            <person name="Wang X."/>
            <person name="Zhang X."/>
            <person name="Liu L."/>
            <person name="Xiang M."/>
            <person name="Wang W."/>
            <person name="Sun X."/>
            <person name="Che Y."/>
            <person name="Guo L."/>
            <person name="Liu G."/>
            <person name="Guo L."/>
            <person name="Wang C."/>
            <person name="Yin W.B."/>
            <person name="Stadler M."/>
            <person name="Zhang X."/>
            <person name="Liu X."/>
        </authorList>
    </citation>
    <scope>NUCLEOTIDE SEQUENCE [LARGE SCALE GENOMIC DNA]</scope>
    <source>
        <strain evidence="5">W106-1 / CGMCC3.15140</strain>
    </source>
</reference>
<proteinExistence type="predicted"/>
<dbReference type="InterPro" id="IPR043171">
    <property type="entry name" value="Ap4A_phos1/2-like"/>
</dbReference>
<dbReference type="InParanoid" id="W3XH71"/>
<dbReference type="GO" id="GO:0009117">
    <property type="term" value="P:nucleotide metabolic process"/>
    <property type="evidence" value="ECO:0007669"/>
    <property type="project" value="InterPro"/>
</dbReference>
<evidence type="ECO:0000259" key="3">
    <source>
        <dbReference type="Pfam" id="PF19327"/>
    </source>
</evidence>
<dbReference type="eggNOG" id="ENOG502QRAQ">
    <property type="taxonomic scope" value="Eukaryota"/>
</dbReference>
<dbReference type="AlphaFoldDB" id="W3XH71"/>
<dbReference type="Pfam" id="PF19327">
    <property type="entry name" value="Ap4A_phos_N"/>
    <property type="match status" value="1"/>
</dbReference>
<gene>
    <name evidence="4" type="ORF">PFICI_02601</name>
</gene>
<protein>
    <submittedName>
        <fullName evidence="4">Uncharacterized protein</fullName>
    </submittedName>
</protein>
<accession>W3XH71</accession>
<dbReference type="InterPro" id="IPR019200">
    <property type="entry name" value="ATP_adenylylTrfase_C"/>
</dbReference>
<keyword evidence="5" id="KW-1185">Reference proteome</keyword>
<dbReference type="InterPro" id="IPR036265">
    <property type="entry name" value="HIT-like_sf"/>
</dbReference>
<dbReference type="Gene3D" id="3.30.428.70">
    <property type="match status" value="1"/>
</dbReference>
<dbReference type="PANTHER" id="PTHR38420:SF1">
    <property type="entry name" value="PUTATIVE (AFU_ORTHOLOGUE AFUA_5G14690)-RELATED"/>
    <property type="match status" value="1"/>
</dbReference>
<dbReference type="SUPFAM" id="SSF54197">
    <property type="entry name" value="HIT-like"/>
    <property type="match status" value="1"/>
</dbReference>
<feature type="region of interest" description="Disordered" evidence="1">
    <location>
        <begin position="59"/>
        <end position="80"/>
    </location>
</feature>
<dbReference type="EMBL" id="KI912110">
    <property type="protein sequence ID" value="ETS84576.1"/>
    <property type="molecule type" value="Genomic_DNA"/>
</dbReference>
<dbReference type="GO" id="GO:0005524">
    <property type="term" value="F:ATP binding"/>
    <property type="evidence" value="ECO:0007669"/>
    <property type="project" value="InterPro"/>
</dbReference>